<evidence type="ECO:0000313" key="5">
    <source>
        <dbReference type="EMBL" id="MCP3731119.1"/>
    </source>
</evidence>
<feature type="domain" description="FAD-binding" evidence="4">
    <location>
        <begin position="11"/>
        <end position="361"/>
    </location>
</feature>
<dbReference type="InterPro" id="IPR050641">
    <property type="entry name" value="RIFMO-like"/>
</dbReference>
<gene>
    <name evidence="5" type="ORF">M9978_11840</name>
</gene>
<dbReference type="EMBL" id="JAMLDX010000008">
    <property type="protein sequence ID" value="MCP3731119.1"/>
    <property type="molecule type" value="Genomic_DNA"/>
</dbReference>
<dbReference type="AlphaFoldDB" id="A0A9X2HNZ6"/>
<evidence type="ECO:0000259" key="4">
    <source>
        <dbReference type="Pfam" id="PF01494"/>
    </source>
</evidence>
<name>A0A9X2HNZ6_9SPHN</name>
<dbReference type="Pfam" id="PF01494">
    <property type="entry name" value="FAD_binding_3"/>
    <property type="match status" value="1"/>
</dbReference>
<evidence type="ECO:0000256" key="1">
    <source>
        <dbReference type="ARBA" id="ARBA00001974"/>
    </source>
</evidence>
<reference evidence="5" key="1">
    <citation type="submission" date="2022-05" db="EMBL/GenBank/DDBJ databases">
        <title>Sphingomonas sp. strain MG17 Genome sequencing and assembly.</title>
        <authorList>
            <person name="Kim I."/>
        </authorList>
    </citation>
    <scope>NUCLEOTIDE SEQUENCE</scope>
    <source>
        <strain evidence="5">MG17</strain>
    </source>
</reference>
<dbReference type="GO" id="GO:0071949">
    <property type="term" value="F:FAD binding"/>
    <property type="evidence" value="ECO:0007669"/>
    <property type="project" value="InterPro"/>
</dbReference>
<sequence>MKSASPDSRPQVIIVGAGPTGLALAIELGTRGVPCLVVERTERGGYAPRAKTTHVRTRELMRRWGIAGELAKVSPFGIDYPADIHFVTRLSGRSLVRFRDALNCAPARDERYSEHAQWVPQYKLEAVLRAKALSLPHVRMLYGTEFVDFAQDAGEVRVRLRGSSGQEEVIAGDYLVGADGARSVVREQIGATMVGTYGLSRNYNVIVHAPGLAQAHAHGPGIMYWQLNAEAPSVISPMDEGDLWSFGPTGLPPGVTLTDDAALDLIRRSTGIDLPYKVLSSDLWIASRLLADRYRKGRVFLAGDACHLHPPFGGFGMNMGIADAVDLGWKLAAVAQDWGGPRLLDSYEAERRPVHDMVMDEAEANHAVLPNQLFREGIEDDTPEGEAIRQEVAAFIQRTKVREFYALGVVLGLRYRGSPVIAEDGTEAAWRISRDYQPSAAPGCLAPHAWLDDGQSLYDLFGQGFTLLVLGDPDGADIDAARREAERSGTPLDIVVLDDPRLRSLYDATRALVRPDQIVAWRGDQWPGTGLLGLASGRAEAPQAAPRQAALP</sequence>
<dbReference type="NCBIfam" id="NF004780">
    <property type="entry name" value="PRK06126.1"/>
    <property type="match status" value="1"/>
</dbReference>
<dbReference type="GO" id="GO:0016709">
    <property type="term" value="F:oxidoreductase activity, acting on paired donors, with incorporation or reduction of molecular oxygen, NAD(P)H as one donor, and incorporation of one atom of oxygen"/>
    <property type="evidence" value="ECO:0007669"/>
    <property type="project" value="UniProtKB-ARBA"/>
</dbReference>
<comment type="caution">
    <text evidence="5">The sequence shown here is derived from an EMBL/GenBank/DDBJ whole genome shotgun (WGS) entry which is preliminary data.</text>
</comment>
<dbReference type="PANTHER" id="PTHR43004:SF19">
    <property type="entry name" value="BINDING MONOOXYGENASE, PUTATIVE (JCVI)-RELATED"/>
    <property type="match status" value="1"/>
</dbReference>
<keyword evidence="3" id="KW-0274">FAD</keyword>
<organism evidence="5 6">
    <name type="scientific">Sphingomonas tagetis</name>
    <dbReference type="NCBI Taxonomy" id="2949092"/>
    <lineage>
        <taxon>Bacteria</taxon>
        <taxon>Pseudomonadati</taxon>
        <taxon>Pseudomonadota</taxon>
        <taxon>Alphaproteobacteria</taxon>
        <taxon>Sphingomonadales</taxon>
        <taxon>Sphingomonadaceae</taxon>
        <taxon>Sphingomonas</taxon>
    </lineage>
</organism>
<evidence type="ECO:0000256" key="3">
    <source>
        <dbReference type="ARBA" id="ARBA00022827"/>
    </source>
</evidence>
<dbReference type="PRINTS" id="PR00420">
    <property type="entry name" value="RNGMNOXGNASE"/>
</dbReference>
<keyword evidence="5" id="KW-0503">Monooxygenase</keyword>
<evidence type="ECO:0000256" key="2">
    <source>
        <dbReference type="ARBA" id="ARBA00022630"/>
    </source>
</evidence>
<accession>A0A9X2HNZ6</accession>
<dbReference type="Pfam" id="PF21274">
    <property type="entry name" value="Rng_hyd_C"/>
    <property type="match status" value="1"/>
</dbReference>
<dbReference type="Gene3D" id="3.50.50.60">
    <property type="entry name" value="FAD/NAD(P)-binding domain"/>
    <property type="match status" value="1"/>
</dbReference>
<comment type="cofactor">
    <cofactor evidence="1">
        <name>FAD</name>
        <dbReference type="ChEBI" id="CHEBI:57692"/>
    </cofactor>
</comment>
<dbReference type="InterPro" id="IPR036188">
    <property type="entry name" value="FAD/NAD-bd_sf"/>
</dbReference>
<protein>
    <submittedName>
        <fullName evidence="5">FAD-dependent monooxygenase</fullName>
    </submittedName>
</protein>
<dbReference type="InterPro" id="IPR002938">
    <property type="entry name" value="FAD-bd"/>
</dbReference>
<dbReference type="Proteomes" id="UP001139451">
    <property type="component" value="Unassembled WGS sequence"/>
</dbReference>
<dbReference type="SUPFAM" id="SSF51905">
    <property type="entry name" value="FAD/NAD(P)-binding domain"/>
    <property type="match status" value="1"/>
</dbReference>
<keyword evidence="2" id="KW-0285">Flavoprotein</keyword>
<proteinExistence type="predicted"/>
<keyword evidence="5" id="KW-0560">Oxidoreductase</keyword>
<dbReference type="RefSeq" id="WP_254293410.1">
    <property type="nucleotide sequence ID" value="NZ_JAMLDX010000008.1"/>
</dbReference>
<dbReference type="PANTHER" id="PTHR43004">
    <property type="entry name" value="TRK SYSTEM POTASSIUM UPTAKE PROTEIN"/>
    <property type="match status" value="1"/>
</dbReference>
<keyword evidence="6" id="KW-1185">Reference proteome</keyword>
<evidence type="ECO:0000313" key="6">
    <source>
        <dbReference type="Proteomes" id="UP001139451"/>
    </source>
</evidence>
<dbReference type="Gene3D" id="3.30.9.10">
    <property type="entry name" value="D-Amino Acid Oxidase, subunit A, domain 2"/>
    <property type="match status" value="1"/>
</dbReference>
<dbReference type="Gene3D" id="3.40.30.120">
    <property type="match status" value="1"/>
</dbReference>